<dbReference type="PANTHER" id="PTHR23149:SF27">
    <property type="entry name" value="PIN2_TERF1-INTERACTING TELOMERASE INHIBITOR 1"/>
    <property type="match status" value="1"/>
</dbReference>
<organism evidence="4 5">
    <name type="scientific">Aphidius gifuensis</name>
    <name type="common">Parasitoid wasp</name>
    <dbReference type="NCBI Taxonomy" id="684658"/>
    <lineage>
        <taxon>Eukaryota</taxon>
        <taxon>Metazoa</taxon>
        <taxon>Ecdysozoa</taxon>
        <taxon>Arthropoda</taxon>
        <taxon>Hexapoda</taxon>
        <taxon>Insecta</taxon>
        <taxon>Pterygota</taxon>
        <taxon>Neoptera</taxon>
        <taxon>Endopterygota</taxon>
        <taxon>Hymenoptera</taxon>
        <taxon>Apocrita</taxon>
        <taxon>Ichneumonoidea</taxon>
        <taxon>Braconidae</taxon>
        <taxon>Aphidiinae</taxon>
        <taxon>Aphidius</taxon>
    </lineage>
</organism>
<dbReference type="GO" id="GO:0003676">
    <property type="term" value="F:nucleic acid binding"/>
    <property type="evidence" value="ECO:0007669"/>
    <property type="project" value="InterPro"/>
</dbReference>
<feature type="compositionally biased region" description="Acidic residues" evidence="2">
    <location>
        <begin position="499"/>
        <end position="508"/>
    </location>
</feature>
<feature type="compositionally biased region" description="Basic and acidic residues" evidence="2">
    <location>
        <begin position="624"/>
        <end position="637"/>
    </location>
</feature>
<dbReference type="GO" id="GO:0005730">
    <property type="term" value="C:nucleolus"/>
    <property type="evidence" value="ECO:0007669"/>
    <property type="project" value="TreeGrafter"/>
</dbReference>
<comment type="caution">
    <text evidence="4">The sequence shown here is derived from an EMBL/GenBank/DDBJ whole genome shotgun (WGS) entry which is preliminary data.</text>
</comment>
<feature type="compositionally biased region" description="Basic residues" evidence="2">
    <location>
        <begin position="604"/>
        <end position="614"/>
    </location>
</feature>
<dbReference type="AlphaFoldDB" id="A0A835CWP9"/>
<feature type="coiled-coil region" evidence="1">
    <location>
        <begin position="418"/>
        <end position="457"/>
    </location>
</feature>
<dbReference type="SMART" id="SM00443">
    <property type="entry name" value="G_patch"/>
    <property type="match status" value="1"/>
</dbReference>
<proteinExistence type="predicted"/>
<evidence type="ECO:0000259" key="3">
    <source>
        <dbReference type="PROSITE" id="PS50174"/>
    </source>
</evidence>
<feature type="region of interest" description="Disordered" evidence="2">
    <location>
        <begin position="475"/>
        <end position="544"/>
    </location>
</feature>
<sequence length="689" mass="78659">MAMLAEPRRKQKWTLNPRGKQWSDDSNKFGQKMLEKFGWTSGKGLGANEQGMVEHVRVKFKDDSGGIGYSKDDQDNNWTEHQESFNELLARLASADESTSTSVKIEPKDTDLSGVSLEQKSKQSRARVHYRKFTRGKDVNKYSAKDLANIFGKKDLSDPVIKKKAIKEEEAEESVIAPIGAEDKTGGVLTYKGGNMADYFKNKLGGFTGLLKKPSDDDEDDDDKRYVGFGFGFSSSTNDSENNKIDSKSFDNKIESPKKKKIKKNKNISEGFVNDALDVEIKFENKIDTPISCDNFEVKRLNNGLENNGLDLTDETVDKKHVISNNNFELTSESLKKKKTKRKLDKIEAEGFVNSALDLDTKIDIKTETPLSCNNFEVSRSNLGLENNALDLTDEKNGKRRVTFNDKLEFNTDSSKKKKKTKAKLDKFEVDNEKLKKKEKKKKKKNKEQDVIVVEDNVFFNEALDVEIVNEEVNDNEANEKKSKKSKRKRDRRLSNLETIEETPEEESSQNSNDKDNLEPPKKKKKNNTIETIDVNEKSPSQIVKQDDNDVIEIINLEEETKKKNKKKNKKTDDVEIMEIDNNNEVLKIDCKENNEDTTVLDKKKSKKNKKNKSKNQQVNNEQINKENNEEKQTKIDEIKNTEAKIPNKNISTTIEHPTTRKKLKKSFTKIPVFNFNGSNINDIVGYGN</sequence>
<accession>A0A835CWP9</accession>
<dbReference type="OrthoDB" id="29523at2759"/>
<evidence type="ECO:0000313" key="4">
    <source>
        <dbReference type="EMBL" id="KAF7995705.1"/>
    </source>
</evidence>
<evidence type="ECO:0000313" key="5">
    <source>
        <dbReference type="Proteomes" id="UP000639338"/>
    </source>
</evidence>
<reference evidence="4 5" key="1">
    <citation type="submission" date="2020-08" db="EMBL/GenBank/DDBJ databases">
        <title>Aphidius gifuensis genome sequencing and assembly.</title>
        <authorList>
            <person name="Du Z."/>
        </authorList>
    </citation>
    <scope>NUCLEOTIDE SEQUENCE [LARGE SCALE GENOMIC DNA]</scope>
    <source>
        <strain evidence="4">YNYX2018</strain>
        <tissue evidence="4">Adults</tissue>
    </source>
</reference>
<feature type="compositionally biased region" description="Basic residues" evidence="2">
    <location>
        <begin position="482"/>
        <end position="492"/>
    </location>
</feature>
<feature type="region of interest" description="Disordered" evidence="2">
    <location>
        <begin position="1"/>
        <end position="27"/>
    </location>
</feature>
<dbReference type="EMBL" id="JACMRX010000002">
    <property type="protein sequence ID" value="KAF7995705.1"/>
    <property type="molecule type" value="Genomic_DNA"/>
</dbReference>
<dbReference type="InterPro" id="IPR050656">
    <property type="entry name" value="PINX1"/>
</dbReference>
<dbReference type="PROSITE" id="PS50174">
    <property type="entry name" value="G_PATCH"/>
    <property type="match status" value="1"/>
</dbReference>
<evidence type="ECO:0000256" key="2">
    <source>
        <dbReference type="SAM" id="MobiDB-lite"/>
    </source>
</evidence>
<gene>
    <name evidence="4" type="ORF">HCN44_006812</name>
</gene>
<feature type="domain" description="G-patch" evidence="3">
    <location>
        <begin position="26"/>
        <end position="72"/>
    </location>
</feature>
<evidence type="ECO:0000256" key="1">
    <source>
        <dbReference type="SAM" id="Coils"/>
    </source>
</evidence>
<keyword evidence="5" id="KW-1185">Reference proteome</keyword>
<keyword evidence="1" id="KW-0175">Coiled coil</keyword>
<protein>
    <recommendedName>
        <fullName evidence="3">G-patch domain-containing protein</fullName>
    </recommendedName>
</protein>
<dbReference type="InterPro" id="IPR000467">
    <property type="entry name" value="G_patch_dom"/>
</dbReference>
<dbReference type="GO" id="GO:0010521">
    <property type="term" value="F:telomerase inhibitor activity"/>
    <property type="evidence" value="ECO:0007669"/>
    <property type="project" value="TreeGrafter"/>
</dbReference>
<name>A0A835CWP9_APHGI</name>
<feature type="region of interest" description="Disordered" evidence="2">
    <location>
        <begin position="600"/>
        <end position="637"/>
    </location>
</feature>
<dbReference type="Proteomes" id="UP000639338">
    <property type="component" value="Unassembled WGS sequence"/>
</dbReference>
<dbReference type="PANTHER" id="PTHR23149">
    <property type="entry name" value="G PATCH DOMAIN CONTAINING PROTEIN"/>
    <property type="match status" value="1"/>
</dbReference>
<dbReference type="Pfam" id="PF01585">
    <property type="entry name" value="G-patch"/>
    <property type="match status" value="1"/>
</dbReference>